<dbReference type="Gene3D" id="2.30.30.40">
    <property type="entry name" value="SH3 Domains"/>
    <property type="match status" value="1"/>
</dbReference>
<dbReference type="AlphaFoldDB" id="A0A8H7SV85"/>
<dbReference type="SUPFAM" id="SSF50044">
    <property type="entry name" value="SH3-domain"/>
    <property type="match status" value="1"/>
</dbReference>
<dbReference type="SMART" id="SM00326">
    <property type="entry name" value="SH3"/>
    <property type="match status" value="1"/>
</dbReference>
<protein>
    <recommendedName>
        <fullName evidence="5">SH3 domain-containing protein</fullName>
    </recommendedName>
</protein>
<keyword evidence="4" id="KW-0812">Transmembrane</keyword>
<dbReference type="InterPro" id="IPR001452">
    <property type="entry name" value="SH3_domain"/>
</dbReference>
<dbReference type="PROSITE" id="PS50002">
    <property type="entry name" value="SH3"/>
    <property type="match status" value="1"/>
</dbReference>
<evidence type="ECO:0000256" key="1">
    <source>
        <dbReference type="ARBA" id="ARBA00022443"/>
    </source>
</evidence>
<dbReference type="EMBL" id="JAEPRE010000039">
    <property type="protein sequence ID" value="KAG2235080.1"/>
    <property type="molecule type" value="Genomic_DNA"/>
</dbReference>
<evidence type="ECO:0000313" key="7">
    <source>
        <dbReference type="Proteomes" id="UP000613177"/>
    </source>
</evidence>
<feature type="domain" description="SH3" evidence="5">
    <location>
        <begin position="255"/>
        <end position="316"/>
    </location>
</feature>
<gene>
    <name evidence="6" type="ORF">INT48_002421</name>
</gene>
<evidence type="ECO:0000259" key="5">
    <source>
        <dbReference type="PROSITE" id="PS50002"/>
    </source>
</evidence>
<feature type="compositionally biased region" description="Basic and acidic residues" evidence="3">
    <location>
        <begin position="435"/>
        <end position="447"/>
    </location>
</feature>
<sequence length="447" mass="49836">MKTASPYYQMLGCMNKATETTTIPYARYSLSFLCASLIQDNLHSLPCNYRNNLNPPPLCQSTCYEYISSVGDITSNPDVCPNQIEQQDQLEMLNTRCIYWSGLNGTVNCILGVANEPDNCGFQLLSDGCEYCDKYSKDSCCSTLRGCKSLSVGAIIGIIIGCLAFASIVGAIIFYFRCRNRRSKNGVSYTNTGFSMKTKVENQNDSASALGYESLGSQGVLVPPQQQQLLFNKPTINTTELLNSPPQPPPLLQQQLEEFYQVKHPYPPQMGDELGLHVGDIVCVAMNFDDGWALGFNVTTGLKGVFPIVCVSPAPEELLEQLLYDQPTNKTLVEDGSLEHLNMQQICENLRRSMSASSKRTIHTLPTSELTQHSNIPRRTASMMRNSYDYRESDSPTSPTLNTPLFDVNILQHQANQPSPLSQPEPALFQPIETYEMHRKRESKLEE</sequence>
<accession>A0A8H7SV85</accession>
<dbReference type="Proteomes" id="UP000613177">
    <property type="component" value="Unassembled WGS sequence"/>
</dbReference>
<dbReference type="Pfam" id="PF14604">
    <property type="entry name" value="SH3_9"/>
    <property type="match status" value="1"/>
</dbReference>
<feature type="transmembrane region" description="Helical" evidence="4">
    <location>
        <begin position="150"/>
        <end position="176"/>
    </location>
</feature>
<reference evidence="6" key="1">
    <citation type="submission" date="2021-01" db="EMBL/GenBank/DDBJ databases">
        <title>Metabolic potential, ecology and presence of endohyphal bacteria is reflected in genomic diversity of Mucoromycotina.</title>
        <authorList>
            <person name="Muszewska A."/>
            <person name="Okrasinska A."/>
            <person name="Steczkiewicz K."/>
            <person name="Drgas O."/>
            <person name="Orlowska M."/>
            <person name="Perlinska-Lenart U."/>
            <person name="Aleksandrzak-Piekarczyk T."/>
            <person name="Szatraj K."/>
            <person name="Zielenkiewicz U."/>
            <person name="Pilsyk S."/>
            <person name="Malc E."/>
            <person name="Mieczkowski P."/>
            <person name="Kruszewska J.S."/>
            <person name="Biernat P."/>
            <person name="Pawlowska J."/>
        </authorList>
    </citation>
    <scope>NUCLEOTIDE SEQUENCE</scope>
    <source>
        <strain evidence="6">WA0000018081</strain>
    </source>
</reference>
<proteinExistence type="predicted"/>
<keyword evidence="4" id="KW-1133">Transmembrane helix</keyword>
<organism evidence="6 7">
    <name type="scientific">Thamnidium elegans</name>
    <dbReference type="NCBI Taxonomy" id="101142"/>
    <lineage>
        <taxon>Eukaryota</taxon>
        <taxon>Fungi</taxon>
        <taxon>Fungi incertae sedis</taxon>
        <taxon>Mucoromycota</taxon>
        <taxon>Mucoromycotina</taxon>
        <taxon>Mucoromycetes</taxon>
        <taxon>Mucorales</taxon>
        <taxon>Mucorineae</taxon>
        <taxon>Mucoraceae</taxon>
        <taxon>Thamnidium</taxon>
    </lineage>
</organism>
<feature type="region of interest" description="Disordered" evidence="3">
    <location>
        <begin position="416"/>
        <end position="447"/>
    </location>
</feature>
<keyword evidence="1 2" id="KW-0728">SH3 domain</keyword>
<name>A0A8H7SV85_9FUNG</name>
<comment type="caution">
    <text evidence="6">The sequence shown here is derived from an EMBL/GenBank/DDBJ whole genome shotgun (WGS) entry which is preliminary data.</text>
</comment>
<keyword evidence="7" id="KW-1185">Reference proteome</keyword>
<evidence type="ECO:0000313" key="6">
    <source>
        <dbReference type="EMBL" id="KAG2235080.1"/>
    </source>
</evidence>
<evidence type="ECO:0000256" key="2">
    <source>
        <dbReference type="PROSITE-ProRule" id="PRU00192"/>
    </source>
</evidence>
<evidence type="ECO:0000256" key="4">
    <source>
        <dbReference type="SAM" id="Phobius"/>
    </source>
</evidence>
<evidence type="ECO:0000256" key="3">
    <source>
        <dbReference type="SAM" id="MobiDB-lite"/>
    </source>
</evidence>
<keyword evidence="4" id="KW-0472">Membrane</keyword>
<dbReference type="InterPro" id="IPR036028">
    <property type="entry name" value="SH3-like_dom_sf"/>
</dbReference>